<sequence length="38" mass="4519">MYPRQHYIAYFSFAIPLISCWLYGLFNAIRDVGLRLPL</sequence>
<gene>
    <name evidence="2" type="ORF">XDD1_2093</name>
</gene>
<evidence type="ECO:0000313" key="2">
    <source>
        <dbReference type="EMBL" id="CDG17792.1"/>
    </source>
</evidence>
<accession>A0A068QS13</accession>
<organism evidence="2 3">
    <name type="scientific">Xenorhabdus doucetiae</name>
    <dbReference type="NCBI Taxonomy" id="351671"/>
    <lineage>
        <taxon>Bacteria</taxon>
        <taxon>Pseudomonadati</taxon>
        <taxon>Pseudomonadota</taxon>
        <taxon>Gammaproteobacteria</taxon>
        <taxon>Enterobacterales</taxon>
        <taxon>Morganellaceae</taxon>
        <taxon>Xenorhabdus</taxon>
    </lineage>
</organism>
<reference evidence="2 3" key="1">
    <citation type="submission" date="2013-07" db="EMBL/GenBank/DDBJ databases">
        <authorList>
            <person name="Genoscope - CEA"/>
        </authorList>
    </citation>
    <scope>NUCLEOTIDE SEQUENCE [LARGE SCALE GENOMIC DNA]</scope>
    <source>
        <strain evidence="3">FRM16 / DSM 17909</strain>
    </source>
</reference>
<keyword evidence="1" id="KW-0472">Membrane</keyword>
<evidence type="ECO:0000256" key="1">
    <source>
        <dbReference type="SAM" id="Phobius"/>
    </source>
</evidence>
<dbReference type="AlphaFoldDB" id="A0A068QS13"/>
<name>A0A068QS13_9GAMM</name>
<proteinExistence type="predicted"/>
<dbReference type="Proteomes" id="UP000032721">
    <property type="component" value="Chromosome"/>
</dbReference>
<dbReference type="KEGG" id="xdo:XDD1_2093"/>
<keyword evidence="1" id="KW-0812">Transmembrane</keyword>
<feature type="transmembrane region" description="Helical" evidence="1">
    <location>
        <begin position="7"/>
        <end position="29"/>
    </location>
</feature>
<dbReference type="EMBL" id="FO704550">
    <property type="protein sequence ID" value="CDG17792.1"/>
    <property type="molecule type" value="Genomic_DNA"/>
</dbReference>
<evidence type="ECO:0000313" key="3">
    <source>
        <dbReference type="Proteomes" id="UP000032721"/>
    </source>
</evidence>
<keyword evidence="1" id="KW-1133">Transmembrane helix</keyword>
<protein>
    <submittedName>
        <fullName evidence="2">Uncharacterized protein</fullName>
    </submittedName>
</protein>
<dbReference type="HOGENOM" id="CLU_3335042_0_0_6"/>